<feature type="region of interest" description="Disordered" evidence="2">
    <location>
        <begin position="1"/>
        <end position="75"/>
    </location>
</feature>
<accession>A0A1T3CWY4</accession>
<gene>
    <name evidence="4" type="ORF">A0O28_0077920</name>
</gene>
<dbReference type="OrthoDB" id="2546325at2759"/>
<reference evidence="4 5" key="1">
    <citation type="submission" date="2016-04" db="EMBL/GenBank/DDBJ databases">
        <title>Multiple horizontal gene transfer events from other fungi enriched the ability of the initially mycotrophic fungus Trichoderma (Ascomycota) to feed on dead plant biomass.</title>
        <authorList>
            <person name="Atanasova L."/>
            <person name="Chenthamara K."/>
            <person name="Zhang J."/>
            <person name="Grujic M."/>
            <person name="Henrissat B."/>
            <person name="Kuo A."/>
            <person name="Aertz A."/>
            <person name="Salamov A."/>
            <person name="Lipzen A."/>
            <person name="Labutti K."/>
            <person name="Barry K."/>
            <person name="Miao Y."/>
            <person name="Rahimi M.J."/>
            <person name="Shen Q."/>
            <person name="Grigoriev I.V."/>
            <person name="Kubicek C.P."/>
            <person name="Druzhinina I.S."/>
        </authorList>
    </citation>
    <scope>NUCLEOTIDE SEQUENCE [LARGE SCALE GENOMIC DNA]</scope>
    <source>
        <strain evidence="4 5">NJAU 4742</strain>
    </source>
</reference>
<evidence type="ECO:0000313" key="4">
    <source>
        <dbReference type="EMBL" id="OPB45582.1"/>
    </source>
</evidence>
<proteinExistence type="predicted"/>
<dbReference type="Gene3D" id="3.40.50.300">
    <property type="entry name" value="P-loop containing nucleotide triphosphate hydrolases"/>
    <property type="match status" value="1"/>
</dbReference>
<evidence type="ECO:0000256" key="2">
    <source>
        <dbReference type="SAM" id="MobiDB-lite"/>
    </source>
</evidence>
<dbReference type="InterPro" id="IPR056884">
    <property type="entry name" value="NPHP3-like_N"/>
</dbReference>
<comment type="caution">
    <text evidence="4">The sequence shown here is derived from an EMBL/GenBank/DDBJ whole genome shotgun (WGS) entry which is preliminary data.</text>
</comment>
<dbReference type="InterPro" id="IPR011990">
    <property type="entry name" value="TPR-like_helical_dom_sf"/>
</dbReference>
<feature type="compositionally biased region" description="Polar residues" evidence="2">
    <location>
        <begin position="94"/>
        <end position="103"/>
    </location>
</feature>
<dbReference type="Proteomes" id="UP000191004">
    <property type="component" value="Unassembled WGS sequence"/>
</dbReference>
<protein>
    <submittedName>
        <fullName evidence="4">NACHT domain protein</fullName>
    </submittedName>
</protein>
<dbReference type="Pfam" id="PF24883">
    <property type="entry name" value="NPHP3_N"/>
    <property type="match status" value="1"/>
</dbReference>
<sequence>MKSLKSFARGKKSNKTAELISPEVTGENSTPTSAATSVQSENFFVRPEVPRRATTMDPPRSQGLMIPQPPPSVPLTEVTRDVDVEATVVRPVSPQRNHSQNEVTTTTTTTSAPNRQTVTTVTTRQSRRVVENGSAVIQRIPQQLRRSEPSGTNKVDITDYTLTWYLQYISDERLIRMPDRDNAWDRVLNAAQYFGLHIAQFGDRVDAFTNGGTFNSSFDDAETNGSINGFTEHNNTFFNGEGIDAFFNGKKNTVSINKAGDLVSAALASSHALLEIGHAQAQALLPTFTALYEFSVLLTDITRIHNLHTPSEAIRYDATKTFNTLVALLGNIAAVYRQKISDLKPGSRAHINFDASFGAQIREIWQSKEALSDAIWKHKLQEADPTLTAKQLRWKLQYPYNYSVVNKIYEKAEDYHAPSSRTCYWLKEVLSEFFSGEEKLLCLTGENSSGKTFLSRWVEDRLARPLNVKSYHVLRYTFPFDSPDRATPSAFLKSILFTLLEQNISNVGVYKAIAQGFQHHSARKDSEPTEAVLWKAFNSCLAAIHIQQASIVIVLDDCDEIVGIHEDFYAKLQECITGLPVQVVAFCRSIPDPVQVYARQIETSKVREDIRAYIRDSLSRSRYFRHLSRQESDNVLKSMTIKAGGDWLWAFYAVQFISKEKSKAAIIQTSHELGPKTSDVLLKVIESLELEKNVDIRNLLSIMLVAARPLSVAEMEKLLSIDLQRQAMSVGPDVAGLVSKYLCDLVMIRDGHLHFRTKTVRSFIKEQLATMLLPSEQEAQKQLTLLVLLYVKFSLKEAGDISSNVLDYSLVLSLFSADSLLGYVVQNWVEHLQASGFTGAEVSEVFPKSITFALLERTCWARVYTKEQLVANHKFAFQIRQECFKDREAVVVHNLVTLGHIYLNILGLKTDASFYFYEAAKLGKQILSDTSTIVKTCMETFFDCVTGIEINDATEIFTTHSNHRIDILTWYEAMLRLAVEINAQKHGSHSDEVISWHQKLAKFYADIKREEQAMGTYQQIRAILIAREGKESHRVKQMNAYFATLDIVLNGAPIDKVGELEEMIFETSQNIEITDLRCIELWMRLAHTYESCESFEHLSHAERLYVNLWQRITADHAPATKVDIHLIRIDIALEYARFLSRHNRIQEACSILICLWAEYQKYTLESETIIIRIREVAEECRKAGLSSIAVSMLTKVLESFSTYGSNEEVQKTVLLMNRVVEEVSDTTVTKNTTDKTVVTEETETVVKKLFERLADEYEHDKTDTSLFSAVKALISLYNQQNNWREAEAALKKTLQLTWKEMLTDNTAIRLCEHSIEECIAVARRLADCYSSQTLFDMAERIHLQIFYACISVKLDDNLGTEENPLTGAQLLTEAIDFLVAFYEEHHRHREVIDIYTHILAKYEQELGEKHEVTINTLYFIADYYERLGLETAYKYYAKIVTLLNEGLDYCHHDAIKAALALSVHYDARRLWDNLQAICTVLWETIIRLRGQRNFEGEHKVTGKDVASIYQKYSHVLDFHGNEGFSKLYSIAVEYKDIISDYYYDNPQLVINALITLAKICETHDEHHEESIKSYEQVLDKLKTIETTDTIEETTVETVKKRLSRMYVTIVKGSQKKTFSLQRAIEISLETYHQSKAAFEDYPEQMMHQLDCVILLYQQMNTEESRRLMQELLVESAQYIITAAAVNLTLFHAATSLAALFVNANLIQSGKELLEEMRKTVIYGETFSNNGIRVEMNSQTRKAIFIFLIAFGHGLDQHAENLSYSKVMAEIVLESLLYEEYSRISNEDAAVEVILQYGARLRRFWQSYQHEEFIRTLDDDLIDRFKTAYSQYFEVNCSKVVKEEFYYSLMDELGKDRPTINFDFDTIMLEVGNSHVQSLLDSGNFDNASQVGRFLMRFSGERRLYHDRRRIRYGYILAQYLVGIGAHHPDYPNDTYGMAMVETSQSIMHDVINAFDTLEIDFETLRAEDLVGLINLLHAQSNHEQLERVLSRLWDARGDVRSTFGSDTQKIIEIGTFLVHVQCALKLYSDAIRTAEQLYYNLQRARGRLHKDTLEVSRLLASIYATMASNVEEEYVEEDYFSYAMDVHHNIMREINSPSDVVYNGYTRHDHDHEFLKEQAWIHSSLLNNIRSQLNESQRKYWTKREKDVRTIYESLTRDFKLGENMKDSQQLPSWKYAPPKAWRFNEQEWGGVANGFNSETDILETAQREWVLQSRIFV</sequence>
<dbReference type="Gene3D" id="1.25.40.10">
    <property type="entry name" value="Tetratricopeptide repeat domain"/>
    <property type="match status" value="1"/>
</dbReference>
<evidence type="ECO:0000259" key="3">
    <source>
        <dbReference type="Pfam" id="PF24883"/>
    </source>
</evidence>
<evidence type="ECO:0000313" key="5">
    <source>
        <dbReference type="Proteomes" id="UP000191004"/>
    </source>
</evidence>
<keyword evidence="5" id="KW-1185">Reference proteome</keyword>
<evidence type="ECO:0000256" key="1">
    <source>
        <dbReference type="ARBA" id="ARBA00022737"/>
    </source>
</evidence>
<feature type="region of interest" description="Disordered" evidence="2">
    <location>
        <begin position="93"/>
        <end position="117"/>
    </location>
</feature>
<dbReference type="SUPFAM" id="SSF52540">
    <property type="entry name" value="P-loop containing nucleoside triphosphate hydrolases"/>
    <property type="match status" value="1"/>
</dbReference>
<keyword evidence="1" id="KW-0677">Repeat</keyword>
<feature type="compositionally biased region" description="Low complexity" evidence="2">
    <location>
        <begin position="104"/>
        <end position="117"/>
    </location>
</feature>
<organism evidence="4 5">
    <name type="scientific">Trichoderma guizhouense</name>
    <dbReference type="NCBI Taxonomy" id="1491466"/>
    <lineage>
        <taxon>Eukaryota</taxon>
        <taxon>Fungi</taxon>
        <taxon>Dikarya</taxon>
        <taxon>Ascomycota</taxon>
        <taxon>Pezizomycotina</taxon>
        <taxon>Sordariomycetes</taxon>
        <taxon>Hypocreomycetidae</taxon>
        <taxon>Hypocreales</taxon>
        <taxon>Hypocreaceae</taxon>
        <taxon>Trichoderma</taxon>
    </lineage>
</organism>
<name>A0A1T3CWY4_9HYPO</name>
<feature type="compositionally biased region" description="Polar residues" evidence="2">
    <location>
        <begin position="26"/>
        <end position="42"/>
    </location>
</feature>
<dbReference type="EMBL" id="LVVK01000005">
    <property type="protein sequence ID" value="OPB45582.1"/>
    <property type="molecule type" value="Genomic_DNA"/>
</dbReference>
<dbReference type="InterPro" id="IPR027417">
    <property type="entry name" value="P-loop_NTPase"/>
</dbReference>
<dbReference type="PANTHER" id="PTHR10039">
    <property type="entry name" value="AMELOGENIN"/>
    <property type="match status" value="1"/>
</dbReference>
<dbReference type="PANTHER" id="PTHR10039:SF9">
    <property type="entry name" value="NACHT DOMAIN PROTEIN (AFU_ORTHOLOGUE AFUA_2G01760)"/>
    <property type="match status" value="1"/>
</dbReference>
<feature type="domain" description="Nephrocystin 3-like N-terminal" evidence="3">
    <location>
        <begin position="423"/>
        <end position="578"/>
    </location>
</feature>